<reference evidence="2 3" key="1">
    <citation type="journal article" date="2013" name="Genome Biol.">
        <title>Comparative genomics of the core and accessory genomes of 48 Sinorhizobium strains comprising five genospecies.</title>
        <authorList>
            <person name="Sugawara M."/>
            <person name="Epstein B."/>
            <person name="Badgley B.D."/>
            <person name="Unno T."/>
            <person name="Xu L."/>
            <person name="Reese J."/>
            <person name="Gyaneshwar P."/>
            <person name="Denny R."/>
            <person name="Mudge J."/>
            <person name="Bharti A.K."/>
            <person name="Farmer A.D."/>
            <person name="May G.D."/>
            <person name="Woodward J.E."/>
            <person name="Medigue C."/>
            <person name="Vallenet D."/>
            <person name="Lajus A."/>
            <person name="Rouy Z."/>
            <person name="Martinez-Vaz B."/>
            <person name="Tiffin P."/>
            <person name="Young N.D."/>
            <person name="Sadowsky M.J."/>
        </authorList>
    </citation>
    <scope>NUCLEOTIDE SEQUENCE [LARGE SCALE GENOMIC DNA]</scope>
    <source>
        <strain evidence="2 3">USDA205</strain>
    </source>
</reference>
<evidence type="ECO:0000313" key="3">
    <source>
        <dbReference type="Proteomes" id="UP000466694"/>
    </source>
</evidence>
<proteinExistence type="predicted"/>
<protein>
    <submittedName>
        <fullName evidence="2">Uncharacterized protein</fullName>
    </submittedName>
</protein>
<dbReference type="AlphaFoldDB" id="A0A844AII8"/>
<dbReference type="GeneID" id="48977815"/>
<dbReference type="RefSeq" id="WP_153452043.1">
    <property type="nucleotide sequence ID" value="NZ_BJNI01000050.1"/>
</dbReference>
<comment type="caution">
    <text evidence="2">The sequence shown here is derived from an EMBL/GenBank/DDBJ whole genome shotgun (WGS) entry which is preliminary data.</text>
</comment>
<keyword evidence="1" id="KW-0812">Transmembrane</keyword>
<feature type="transmembrane region" description="Helical" evidence="1">
    <location>
        <begin position="20"/>
        <end position="42"/>
    </location>
</feature>
<keyword evidence="1" id="KW-0472">Membrane</keyword>
<dbReference type="EMBL" id="WISZ01000222">
    <property type="protein sequence ID" value="MQX12407.1"/>
    <property type="molecule type" value="Genomic_DNA"/>
</dbReference>
<dbReference type="Proteomes" id="UP000466694">
    <property type="component" value="Unassembled WGS sequence"/>
</dbReference>
<evidence type="ECO:0000313" key="2">
    <source>
        <dbReference type="EMBL" id="MQX12407.1"/>
    </source>
</evidence>
<sequence>MAPPEKLILKIGKRFEATAYGKLSVVLAFTLGVTIVAAWGALSEVLLFMR</sequence>
<accession>A0A844AII8</accession>
<gene>
    <name evidence="2" type="ORF">GHK48_30340</name>
</gene>
<evidence type="ECO:0000256" key="1">
    <source>
        <dbReference type="SAM" id="Phobius"/>
    </source>
</evidence>
<organism evidence="2 3">
    <name type="scientific">Rhizobium fredii</name>
    <name type="common">Sinorhizobium fredii</name>
    <dbReference type="NCBI Taxonomy" id="380"/>
    <lineage>
        <taxon>Bacteria</taxon>
        <taxon>Pseudomonadati</taxon>
        <taxon>Pseudomonadota</taxon>
        <taxon>Alphaproteobacteria</taxon>
        <taxon>Hyphomicrobiales</taxon>
        <taxon>Rhizobiaceae</taxon>
        <taxon>Sinorhizobium/Ensifer group</taxon>
        <taxon>Sinorhizobium</taxon>
    </lineage>
</organism>
<name>A0A844AII8_RHIFR</name>
<keyword evidence="1" id="KW-1133">Transmembrane helix</keyword>